<evidence type="ECO:0000313" key="2">
    <source>
        <dbReference type="Proteomes" id="UP000321479"/>
    </source>
</evidence>
<evidence type="ECO:0000313" key="1">
    <source>
        <dbReference type="EMBL" id="QEC61547.1"/>
    </source>
</evidence>
<name>A0A5B8UR12_9SPHI</name>
<dbReference type="OrthoDB" id="1113095at2"/>
<dbReference type="RefSeq" id="WP_147030124.1">
    <property type="nucleotide sequence ID" value="NZ_CP042436.1"/>
</dbReference>
<gene>
    <name evidence="1" type="ORF">FRZ54_02750</name>
</gene>
<protein>
    <submittedName>
        <fullName evidence="1">Uncharacterized protein</fullName>
    </submittedName>
</protein>
<organism evidence="1 2">
    <name type="scientific">Mucilaginibacter ginsenosidivorans</name>
    <dbReference type="NCBI Taxonomy" id="398053"/>
    <lineage>
        <taxon>Bacteria</taxon>
        <taxon>Pseudomonadati</taxon>
        <taxon>Bacteroidota</taxon>
        <taxon>Sphingobacteriia</taxon>
        <taxon>Sphingobacteriales</taxon>
        <taxon>Sphingobacteriaceae</taxon>
        <taxon>Mucilaginibacter</taxon>
    </lineage>
</organism>
<reference evidence="1 2" key="1">
    <citation type="journal article" date="2017" name="Curr. Microbiol.">
        <title>Mucilaginibacter ginsenosidivorans sp. nov., Isolated from Soil of Ginseng Field.</title>
        <authorList>
            <person name="Kim M.M."/>
            <person name="Siddiqi M.Z."/>
            <person name="Im W.T."/>
        </authorList>
    </citation>
    <scope>NUCLEOTIDE SEQUENCE [LARGE SCALE GENOMIC DNA]</scope>
    <source>
        <strain evidence="1 2">Gsoil 3017</strain>
    </source>
</reference>
<sequence>MNLRKIITPFVSVLFTLFIALSCSSPKPGVYANDQIPAGKRADLHELNTQLFDGLKANDAKSLSLIFSQDMIERHYTLKQVETISNHIKEGAYTLMDEYYLVNKRKGNDTIKVTGRNINDHDLVIDAETPEMYLALFGQKSIPNQWMVSAIYCKLSYGWKVVLMDINPYTKNGKTSPELYELAKDKYAKHYLVDALNLMELSHDCSEPFQGWINPDVAAGNKFYTGLLNEANEKYRLPLVIKQVPTQPKIFEIATQTTPEGVFPMIYYYSKVKLSDAAGIKKENEAVRKVIGTIVPGVDKDKKYIFYSVFNKHPNSYESVDRYEVTDTLK</sequence>
<dbReference type="KEGG" id="mgin:FRZ54_02750"/>
<proteinExistence type="predicted"/>
<dbReference type="PROSITE" id="PS51257">
    <property type="entry name" value="PROKAR_LIPOPROTEIN"/>
    <property type="match status" value="1"/>
</dbReference>
<dbReference type="Proteomes" id="UP000321479">
    <property type="component" value="Chromosome"/>
</dbReference>
<keyword evidence="2" id="KW-1185">Reference proteome</keyword>
<dbReference type="EMBL" id="CP042436">
    <property type="protein sequence ID" value="QEC61547.1"/>
    <property type="molecule type" value="Genomic_DNA"/>
</dbReference>
<accession>A0A5B8UR12</accession>
<dbReference type="AlphaFoldDB" id="A0A5B8UR12"/>